<dbReference type="InterPro" id="IPR020891">
    <property type="entry name" value="UPF0758_CS"/>
</dbReference>
<dbReference type="PROSITE" id="PS50249">
    <property type="entry name" value="MPN"/>
    <property type="match status" value="1"/>
</dbReference>
<keyword evidence="9" id="KW-1185">Reference proteome</keyword>
<dbReference type="Proteomes" id="UP000607559">
    <property type="component" value="Unassembled WGS sequence"/>
</dbReference>
<keyword evidence="5" id="KW-0482">Metalloprotease</keyword>
<dbReference type="GO" id="GO:0006508">
    <property type="term" value="P:proteolysis"/>
    <property type="evidence" value="ECO:0007669"/>
    <property type="project" value="UniProtKB-KW"/>
</dbReference>
<evidence type="ECO:0000256" key="2">
    <source>
        <dbReference type="ARBA" id="ARBA00022723"/>
    </source>
</evidence>
<comment type="similarity">
    <text evidence="6">Belongs to the UPF0758 family.</text>
</comment>
<dbReference type="GO" id="GO:0008237">
    <property type="term" value="F:metallopeptidase activity"/>
    <property type="evidence" value="ECO:0007669"/>
    <property type="project" value="UniProtKB-KW"/>
</dbReference>
<dbReference type="SUPFAM" id="SSF102712">
    <property type="entry name" value="JAB1/MPN domain"/>
    <property type="match status" value="1"/>
</dbReference>
<reference evidence="8" key="1">
    <citation type="journal article" date="2014" name="Int. J. Syst. Evol. Microbiol.">
        <title>Complete genome sequence of Corynebacterium casei LMG S-19264T (=DSM 44701T), isolated from a smear-ripened cheese.</title>
        <authorList>
            <consortium name="US DOE Joint Genome Institute (JGI-PGF)"/>
            <person name="Walter F."/>
            <person name="Albersmeier A."/>
            <person name="Kalinowski J."/>
            <person name="Ruckert C."/>
        </authorList>
    </citation>
    <scope>NUCLEOTIDE SEQUENCE</scope>
    <source>
        <strain evidence="8">CGMCC 1.15448</strain>
    </source>
</reference>
<evidence type="ECO:0000256" key="1">
    <source>
        <dbReference type="ARBA" id="ARBA00022670"/>
    </source>
</evidence>
<evidence type="ECO:0000259" key="7">
    <source>
        <dbReference type="PROSITE" id="PS50249"/>
    </source>
</evidence>
<dbReference type="Gene3D" id="3.40.140.10">
    <property type="entry name" value="Cytidine Deaminase, domain 2"/>
    <property type="match status" value="1"/>
</dbReference>
<dbReference type="PROSITE" id="PS01302">
    <property type="entry name" value="UPF0758"/>
    <property type="match status" value="1"/>
</dbReference>
<evidence type="ECO:0000256" key="3">
    <source>
        <dbReference type="ARBA" id="ARBA00022801"/>
    </source>
</evidence>
<keyword evidence="3" id="KW-0378">Hydrolase</keyword>
<feature type="domain" description="MPN" evidence="7">
    <location>
        <begin position="108"/>
        <end position="230"/>
    </location>
</feature>
<keyword evidence="2" id="KW-0479">Metal-binding</keyword>
<evidence type="ECO:0000313" key="8">
    <source>
        <dbReference type="EMBL" id="GGB22473.1"/>
    </source>
</evidence>
<dbReference type="Pfam" id="PF20582">
    <property type="entry name" value="UPF0758_N"/>
    <property type="match status" value="1"/>
</dbReference>
<dbReference type="CDD" id="cd08071">
    <property type="entry name" value="MPN_DUF2466"/>
    <property type="match status" value="1"/>
</dbReference>
<evidence type="ECO:0000256" key="6">
    <source>
        <dbReference type="RuleBase" id="RU003797"/>
    </source>
</evidence>
<accession>A0A8J2UIE0</accession>
<dbReference type="AlphaFoldDB" id="A0A8J2UIE0"/>
<name>A0A8J2UIE0_9BACT</name>
<dbReference type="InterPro" id="IPR025657">
    <property type="entry name" value="RadC_JAB"/>
</dbReference>
<evidence type="ECO:0000313" key="9">
    <source>
        <dbReference type="Proteomes" id="UP000607559"/>
    </source>
</evidence>
<dbReference type="Pfam" id="PF04002">
    <property type="entry name" value="RadC"/>
    <property type="match status" value="1"/>
</dbReference>
<dbReference type="PANTHER" id="PTHR30471">
    <property type="entry name" value="DNA REPAIR PROTEIN RADC"/>
    <property type="match status" value="1"/>
</dbReference>
<protein>
    <recommendedName>
        <fullName evidence="7">MPN domain-containing protein</fullName>
    </recommendedName>
</protein>
<dbReference type="RefSeq" id="WP_188937464.1">
    <property type="nucleotide sequence ID" value="NZ_BMJC01000006.1"/>
</dbReference>
<dbReference type="InterPro" id="IPR046778">
    <property type="entry name" value="UPF0758_N"/>
</dbReference>
<gene>
    <name evidence="8" type="ORF">GCM10011511_52990</name>
</gene>
<keyword evidence="1" id="KW-0645">Protease</keyword>
<organism evidence="8 9">
    <name type="scientific">Puia dinghuensis</name>
    <dbReference type="NCBI Taxonomy" id="1792502"/>
    <lineage>
        <taxon>Bacteria</taxon>
        <taxon>Pseudomonadati</taxon>
        <taxon>Bacteroidota</taxon>
        <taxon>Chitinophagia</taxon>
        <taxon>Chitinophagales</taxon>
        <taxon>Chitinophagaceae</taxon>
        <taxon>Puia</taxon>
    </lineage>
</organism>
<dbReference type="EMBL" id="BMJC01000006">
    <property type="protein sequence ID" value="GGB22473.1"/>
    <property type="molecule type" value="Genomic_DNA"/>
</dbReference>
<reference evidence="8" key="2">
    <citation type="submission" date="2020-09" db="EMBL/GenBank/DDBJ databases">
        <authorList>
            <person name="Sun Q."/>
            <person name="Zhou Y."/>
        </authorList>
    </citation>
    <scope>NUCLEOTIDE SEQUENCE</scope>
    <source>
        <strain evidence="8">CGMCC 1.15448</strain>
    </source>
</reference>
<dbReference type="PANTHER" id="PTHR30471:SF3">
    <property type="entry name" value="UPF0758 PROTEIN YEES-RELATED"/>
    <property type="match status" value="1"/>
</dbReference>
<dbReference type="NCBIfam" id="TIGR00608">
    <property type="entry name" value="radc"/>
    <property type="match status" value="1"/>
</dbReference>
<dbReference type="InterPro" id="IPR037518">
    <property type="entry name" value="MPN"/>
</dbReference>
<evidence type="ECO:0000256" key="4">
    <source>
        <dbReference type="ARBA" id="ARBA00022833"/>
    </source>
</evidence>
<dbReference type="NCBIfam" id="NF000642">
    <property type="entry name" value="PRK00024.1"/>
    <property type="match status" value="1"/>
</dbReference>
<dbReference type="InterPro" id="IPR001405">
    <property type="entry name" value="UPF0758"/>
</dbReference>
<keyword evidence="4" id="KW-0862">Zinc</keyword>
<dbReference type="GO" id="GO:0046872">
    <property type="term" value="F:metal ion binding"/>
    <property type="evidence" value="ECO:0007669"/>
    <property type="project" value="UniProtKB-KW"/>
</dbReference>
<sequence>MEGKKRAIKNWAPDDRPREKLMAKGAGALSDSELLAIFIRTGDASKNAIELARSILNSCQDSILELGRYSVNDLMKIKGIGKAKAVTLIAALELGRRWHASKAIHCPIIKGSAEAKEYLRPLMENYTVEVFGVLYLAQSGRVKEFAIVSNGGITSTTVDPRTIFRKALETGAVSIIVCHNHPSGNVQPSKTDEALTQKLLHGSKFLDIKLLDHIIIGNKGYFSFADEGLLAA</sequence>
<proteinExistence type="inferred from homology"/>
<evidence type="ECO:0000256" key="5">
    <source>
        <dbReference type="ARBA" id="ARBA00023049"/>
    </source>
</evidence>
<comment type="caution">
    <text evidence="8">The sequence shown here is derived from an EMBL/GenBank/DDBJ whole genome shotgun (WGS) entry which is preliminary data.</text>
</comment>